<feature type="transmembrane region" description="Helical" evidence="5">
    <location>
        <begin position="484"/>
        <end position="504"/>
    </location>
</feature>
<accession>A0A409YBE1</accession>
<evidence type="ECO:0000256" key="2">
    <source>
        <dbReference type="ARBA" id="ARBA00022692"/>
    </source>
</evidence>
<keyword evidence="3 5" id="KW-1133">Transmembrane helix</keyword>
<comment type="caution">
    <text evidence="5">Lacks conserved residue(s) required for the propagation of feature annotation.</text>
</comment>
<dbReference type="GO" id="GO:0004671">
    <property type="term" value="F:protein C-terminal S-isoprenylcysteine carboxyl O-methyltransferase activity"/>
    <property type="evidence" value="ECO:0007669"/>
    <property type="project" value="UniProtKB-EC"/>
</dbReference>
<comment type="subcellular location">
    <subcellularLocation>
        <location evidence="5">Endoplasmic reticulum membrane</location>
        <topology evidence="5">Multi-pass membrane protein</topology>
    </subcellularLocation>
    <subcellularLocation>
        <location evidence="1">Membrane</location>
        <topology evidence="1">Multi-pass membrane protein</topology>
    </subcellularLocation>
</comment>
<dbReference type="InterPro" id="IPR007269">
    <property type="entry name" value="ICMT_MeTrfase"/>
</dbReference>
<organism evidence="7 8">
    <name type="scientific">Panaeolus cyanescens</name>
    <dbReference type="NCBI Taxonomy" id="181874"/>
    <lineage>
        <taxon>Eukaryota</taxon>
        <taxon>Fungi</taxon>
        <taxon>Dikarya</taxon>
        <taxon>Basidiomycota</taxon>
        <taxon>Agaricomycotina</taxon>
        <taxon>Agaricomycetes</taxon>
        <taxon>Agaricomycetidae</taxon>
        <taxon>Agaricales</taxon>
        <taxon>Agaricineae</taxon>
        <taxon>Galeropsidaceae</taxon>
        <taxon>Panaeolus</taxon>
    </lineage>
</organism>
<dbReference type="EMBL" id="NHTK01001318">
    <property type="protein sequence ID" value="PPR00318.1"/>
    <property type="molecule type" value="Genomic_DNA"/>
</dbReference>
<dbReference type="STRING" id="181874.A0A409YBE1"/>
<dbReference type="OrthoDB" id="422086at2759"/>
<dbReference type="Pfam" id="PF04140">
    <property type="entry name" value="ICMT"/>
    <property type="match status" value="1"/>
</dbReference>
<keyword evidence="5" id="KW-0256">Endoplasmic reticulum</keyword>
<dbReference type="InParanoid" id="A0A409YBE1"/>
<comment type="similarity">
    <text evidence="5">Belongs to the class VI-like SAM-binding methyltransferase superfamily. Isoprenylcysteine carboxyl methyltransferase family.</text>
</comment>
<evidence type="ECO:0000256" key="4">
    <source>
        <dbReference type="ARBA" id="ARBA00023136"/>
    </source>
</evidence>
<dbReference type="AlphaFoldDB" id="A0A409YBE1"/>
<dbReference type="GO" id="GO:0032259">
    <property type="term" value="P:methylation"/>
    <property type="evidence" value="ECO:0007669"/>
    <property type="project" value="UniProtKB-KW"/>
</dbReference>
<dbReference type="GO" id="GO:0005789">
    <property type="term" value="C:endoplasmic reticulum membrane"/>
    <property type="evidence" value="ECO:0007669"/>
    <property type="project" value="UniProtKB-SubCell"/>
</dbReference>
<keyword evidence="5" id="KW-0808">Transferase</keyword>
<evidence type="ECO:0000256" key="3">
    <source>
        <dbReference type="ARBA" id="ARBA00022989"/>
    </source>
</evidence>
<proteinExistence type="inferred from homology"/>
<keyword evidence="2 5" id="KW-0812">Transmembrane</keyword>
<dbReference type="PANTHER" id="PTHR12714">
    <property type="entry name" value="PROTEIN-S ISOPRENYLCYSTEINE O-METHYLTRANSFERASE"/>
    <property type="match status" value="1"/>
</dbReference>
<dbReference type="Gene3D" id="1.20.120.1630">
    <property type="match status" value="1"/>
</dbReference>
<dbReference type="PANTHER" id="PTHR12714:SF9">
    <property type="entry name" value="PROTEIN-S-ISOPRENYLCYSTEINE O-METHYLTRANSFERASE"/>
    <property type="match status" value="1"/>
</dbReference>
<keyword evidence="4 5" id="KW-0472">Membrane</keyword>
<keyword evidence="5" id="KW-0949">S-adenosyl-L-methionine</keyword>
<comment type="caution">
    <text evidence="7">The sequence shown here is derived from an EMBL/GenBank/DDBJ whole genome shotgun (WGS) entry which is preliminary data.</text>
</comment>
<dbReference type="EC" id="2.1.1.100" evidence="5"/>
<sequence>MFWLESIIQKTRFNKRREAFQNQIRIITSGSHQYHHGHDREPSETTDDVSLIQSSISSEESISDTPPPLILHLSPFSRVELPDLSEEPITLHPLLAYDRLPSIIWEVIQLPSLAHLSSHLSSQSVVNYHWKSLPALNPPHIGSMTIKFEPFEKYIVVFPKGNFITIGDVLSTIYNDARKQATERYYLALGLDMDDALVRLYPRALPPPDEPAAPPVTPEFALADHQDNVASNVRGLLEYRTVWAGLTPSVHEPDVWLCHTRHPSRLPALSTGYVTWLISQLSTPIQAGGWDEEASWHDASTSLSGVCLTRELSSVPCRCGVTGVDGLSAGIQLSLGVRRQSRHCIAMIFKIPFILLDALWMRLSATPPNPTLPRKEHIIPDWRERFLKSLAYPSQFLRIVYWLTGIFETAVILGNLNPNGPISRIVLHILIQKHTDDNNSTASGLTPVFNTTDNLLSSSSSSSPFSCIWNTLILAPAPASHLNLIRITPVFILGTILTGLGTYLRLSCYRTLGKFFTFELSIFKEHTLITCGPYAHVRHPSYSGLILTIIGHILHSAAAGSWVRESGFLDSWVGVVVSVLWVGVALAVILSLVLRIPREDALLKKEFGGEWEEWAGKVPYRLIPYIY</sequence>
<keyword evidence="8" id="KW-1185">Reference proteome</keyword>
<evidence type="ECO:0000313" key="7">
    <source>
        <dbReference type="EMBL" id="PPR00318.1"/>
    </source>
</evidence>
<dbReference type="InterPro" id="IPR046522">
    <property type="entry name" value="DUF6699"/>
</dbReference>
<name>A0A409YBE1_9AGAR</name>
<feature type="transmembrane region" description="Helical" evidence="5">
    <location>
        <begin position="542"/>
        <end position="560"/>
    </location>
</feature>
<evidence type="ECO:0000313" key="8">
    <source>
        <dbReference type="Proteomes" id="UP000284842"/>
    </source>
</evidence>
<dbReference type="Pfam" id="PF20415">
    <property type="entry name" value="DUF6699"/>
    <property type="match status" value="1"/>
</dbReference>
<evidence type="ECO:0000256" key="1">
    <source>
        <dbReference type="ARBA" id="ARBA00004141"/>
    </source>
</evidence>
<feature type="transmembrane region" description="Helical" evidence="5">
    <location>
        <begin position="572"/>
        <end position="594"/>
    </location>
</feature>
<evidence type="ECO:0000256" key="5">
    <source>
        <dbReference type="RuleBase" id="RU362022"/>
    </source>
</evidence>
<gene>
    <name evidence="7" type="ORF">CVT24_004605</name>
</gene>
<feature type="domain" description="DUF6699" evidence="6">
    <location>
        <begin position="103"/>
        <end position="209"/>
    </location>
</feature>
<evidence type="ECO:0000259" key="6">
    <source>
        <dbReference type="Pfam" id="PF20415"/>
    </source>
</evidence>
<dbReference type="Proteomes" id="UP000284842">
    <property type="component" value="Unassembled WGS sequence"/>
</dbReference>
<reference evidence="7 8" key="1">
    <citation type="journal article" date="2018" name="Evol. Lett.">
        <title>Horizontal gene cluster transfer increased hallucinogenic mushroom diversity.</title>
        <authorList>
            <person name="Reynolds H.T."/>
            <person name="Vijayakumar V."/>
            <person name="Gluck-Thaler E."/>
            <person name="Korotkin H.B."/>
            <person name="Matheny P.B."/>
            <person name="Slot J.C."/>
        </authorList>
    </citation>
    <scope>NUCLEOTIDE SEQUENCE [LARGE SCALE GENOMIC DNA]</scope>
    <source>
        <strain evidence="7 8">2629</strain>
    </source>
</reference>
<comment type="catalytic activity">
    <reaction evidence="5">
        <text>[protein]-C-terminal S-[(2E,6E)-farnesyl]-L-cysteine + S-adenosyl-L-methionine = [protein]-C-terminal S-[(2E,6E)-farnesyl]-L-cysteine methyl ester + S-adenosyl-L-homocysteine</text>
        <dbReference type="Rhea" id="RHEA:21672"/>
        <dbReference type="Rhea" id="RHEA-COMP:12125"/>
        <dbReference type="Rhea" id="RHEA-COMP:12126"/>
        <dbReference type="ChEBI" id="CHEBI:57856"/>
        <dbReference type="ChEBI" id="CHEBI:59789"/>
        <dbReference type="ChEBI" id="CHEBI:90510"/>
        <dbReference type="ChEBI" id="CHEBI:90511"/>
        <dbReference type="EC" id="2.1.1.100"/>
    </reaction>
</comment>
<protein>
    <recommendedName>
        <fullName evidence="5">Protein-S-isoprenylcysteine O-methyltransferase</fullName>
        <ecNumber evidence="5">2.1.1.100</ecNumber>
    </recommendedName>
</protein>
<keyword evidence="5" id="KW-0489">Methyltransferase</keyword>